<evidence type="ECO:0000313" key="4">
    <source>
        <dbReference type="Proteomes" id="UP001189429"/>
    </source>
</evidence>
<gene>
    <name evidence="3" type="ORF">PCOR1329_LOCUS53577</name>
</gene>
<sequence length="307" mass="33854">AAEDAEVRAAHLDEVPALRAELAVAKAHLARAEAQLECVRHQLRNQPLHFTVGQYNMLAGRADLGNNTEPWFLYGVDVCAERRRKIKKLHLERDDSGKIVNRGWPNYVRGVLTPEEIRTVERVHRQMFVWEKRKDRIVDVIRDLDVDLMSISTATTTTTSSSLSWTRWATTASGRSGRGSRARTAAASRGGGAASSALRARSWCTRTHGRRSGKAFGRAMVRDRLALLTLMRSRVTGDTVIFASTHLARNPEEKDRRGGESGGTGTTARRCVQEGTGSTWETEGKTNIYSGSLNNPPPPPPLECQGG</sequence>
<feature type="non-terminal residue" evidence="3">
    <location>
        <position position="1"/>
    </location>
</feature>
<feature type="non-terminal residue" evidence="3">
    <location>
        <position position="307"/>
    </location>
</feature>
<evidence type="ECO:0000256" key="2">
    <source>
        <dbReference type="SAM" id="MobiDB-lite"/>
    </source>
</evidence>
<feature type="compositionally biased region" description="Low complexity" evidence="2">
    <location>
        <begin position="182"/>
        <end position="193"/>
    </location>
</feature>
<dbReference type="Proteomes" id="UP001189429">
    <property type="component" value="Unassembled WGS sequence"/>
</dbReference>
<organism evidence="3 4">
    <name type="scientific">Prorocentrum cordatum</name>
    <dbReference type="NCBI Taxonomy" id="2364126"/>
    <lineage>
        <taxon>Eukaryota</taxon>
        <taxon>Sar</taxon>
        <taxon>Alveolata</taxon>
        <taxon>Dinophyceae</taxon>
        <taxon>Prorocentrales</taxon>
        <taxon>Prorocentraceae</taxon>
        <taxon>Prorocentrum</taxon>
    </lineage>
</organism>
<feature type="compositionally biased region" description="Polar residues" evidence="2">
    <location>
        <begin position="275"/>
        <end position="294"/>
    </location>
</feature>
<dbReference type="EMBL" id="CAUYUJ010016530">
    <property type="protein sequence ID" value="CAK0866383.1"/>
    <property type="molecule type" value="Genomic_DNA"/>
</dbReference>
<feature type="coiled-coil region" evidence="1">
    <location>
        <begin position="15"/>
        <end position="42"/>
    </location>
</feature>
<keyword evidence="1" id="KW-0175">Coiled coil</keyword>
<feature type="region of interest" description="Disordered" evidence="2">
    <location>
        <begin position="172"/>
        <end position="193"/>
    </location>
</feature>
<feature type="compositionally biased region" description="Pro residues" evidence="2">
    <location>
        <begin position="295"/>
        <end position="307"/>
    </location>
</feature>
<reference evidence="3" key="1">
    <citation type="submission" date="2023-10" db="EMBL/GenBank/DDBJ databases">
        <authorList>
            <person name="Chen Y."/>
            <person name="Shah S."/>
            <person name="Dougan E. K."/>
            <person name="Thang M."/>
            <person name="Chan C."/>
        </authorList>
    </citation>
    <scope>NUCLEOTIDE SEQUENCE [LARGE SCALE GENOMIC DNA]</scope>
</reference>
<protein>
    <submittedName>
        <fullName evidence="3">Uncharacterized protein</fullName>
    </submittedName>
</protein>
<comment type="caution">
    <text evidence="3">The sequence shown here is derived from an EMBL/GenBank/DDBJ whole genome shotgun (WGS) entry which is preliminary data.</text>
</comment>
<proteinExistence type="predicted"/>
<evidence type="ECO:0000256" key="1">
    <source>
        <dbReference type="SAM" id="Coils"/>
    </source>
</evidence>
<name>A0ABN9V511_9DINO</name>
<keyword evidence="4" id="KW-1185">Reference proteome</keyword>
<evidence type="ECO:0000313" key="3">
    <source>
        <dbReference type="EMBL" id="CAK0866383.1"/>
    </source>
</evidence>
<accession>A0ABN9V511</accession>
<feature type="region of interest" description="Disordered" evidence="2">
    <location>
        <begin position="249"/>
        <end position="307"/>
    </location>
</feature>
<feature type="compositionally biased region" description="Basic and acidic residues" evidence="2">
    <location>
        <begin position="249"/>
        <end position="259"/>
    </location>
</feature>